<keyword evidence="2" id="KW-1185">Reference proteome</keyword>
<name>A0AC61RCA6_9BACT</name>
<dbReference type="EMBL" id="SRYB01000032">
    <property type="protein sequence ID" value="TGY76987.1"/>
    <property type="molecule type" value="Genomic_DNA"/>
</dbReference>
<reference evidence="1" key="1">
    <citation type="submission" date="2019-04" db="EMBL/GenBank/DDBJ databases">
        <title>Microbes associate with the intestines of laboratory mice.</title>
        <authorList>
            <person name="Navarre W."/>
            <person name="Wong E."/>
            <person name="Huang K."/>
            <person name="Tropini C."/>
            <person name="Ng K."/>
            <person name="Yu B."/>
        </authorList>
    </citation>
    <scope>NUCLEOTIDE SEQUENCE</scope>
    <source>
        <strain evidence="1">NM04_E33</strain>
    </source>
</reference>
<sequence>MIQTGKKPIRLLTLLAILSISLVVNLPGLAVTPMLATLSDVFPHTSQLEKQMLTVLPNLLIIPFVLISGKLSLSRHKTAIVVAGLVIFTACAILYLIADSMTELIIISCLLGCGAGLLIPLSSGLIADAFAGKYRMKTMGIKSGISNSSLVIATFAVGWLSHGNWHLPFLVYLISVIPLLLAFRLKGIDTTEPQSTPTGSTSSQPTSQPGVSHGFYVGRIWALIGVYAFITFSCIAITYYCPFLIEKKDWSASFTGTVTAIFYLFMLIPGFTLPFFINIMRKGTFVYCAMLMTVGVALFAFVPETWTMCVGAALIGLGYGICQPLIYDKASVVVTTANKATLSLAFVLAANYLAIVLTPFIIDGLRPLLSHPSSNSTFAFTLCFFLLIGYTVLTFFLRNKFAFSISKDYYGSK</sequence>
<dbReference type="Proteomes" id="UP000306319">
    <property type="component" value="Unassembled WGS sequence"/>
</dbReference>
<evidence type="ECO:0000313" key="2">
    <source>
        <dbReference type="Proteomes" id="UP000306319"/>
    </source>
</evidence>
<accession>A0AC61RCA6</accession>
<comment type="caution">
    <text evidence="1">The sequence shown here is derived from an EMBL/GenBank/DDBJ whole genome shotgun (WGS) entry which is preliminary data.</text>
</comment>
<evidence type="ECO:0000313" key="1">
    <source>
        <dbReference type="EMBL" id="TGY76987.1"/>
    </source>
</evidence>
<gene>
    <name evidence="1" type="ORF">E5331_16425</name>
</gene>
<proteinExistence type="predicted"/>
<organism evidence="1 2">
    <name type="scientific">Lepagella muris</name>
    <dbReference type="NCBI Taxonomy" id="3032870"/>
    <lineage>
        <taxon>Bacteria</taxon>
        <taxon>Pseudomonadati</taxon>
        <taxon>Bacteroidota</taxon>
        <taxon>Bacteroidia</taxon>
        <taxon>Bacteroidales</taxon>
        <taxon>Muribaculaceae</taxon>
        <taxon>Lepagella</taxon>
    </lineage>
</organism>
<protein>
    <submittedName>
        <fullName evidence="1">MFS transporter</fullName>
    </submittedName>
</protein>